<dbReference type="GO" id="GO:0006310">
    <property type="term" value="P:DNA recombination"/>
    <property type="evidence" value="ECO:0007669"/>
    <property type="project" value="UniProtKB-KW"/>
</dbReference>
<protein>
    <recommendedName>
        <fullName evidence="2">Tyr recombinase domain-containing protein</fullName>
    </recommendedName>
</protein>
<sequence>MSIRLPLNKIDKLQSEIHHMANRKQCKIRDFAKFVGQLVAAAPAVKYGWLYIKQFEREKQLHLSKNNFNYDATMLIHPKLKDDLNWWALNSKVSLQHFGPKTFHIEIYSDASTTGWGGFAMNQKTHGFWSTEESQLHINILEMKAAYYCLRSFTKDMENINILLRVDNITAISCINRMGSVRFPSLNAAARQIWQYCENKNIHVFASYIQSKSNIIADQQSRIQSTESEYELSKMAYTKGMSPTVAITYPGGRQVIGEAFKNKRTLPDSAIPTIIASLSEGTLKQSLQHASTKAAVCSYLGSPISIKLSGKFPPLASLSLEKLTWKLVTLMALTTASRAQTLSKIHANNITEYNDKIEIKISDRVKTSGPRKLQPNLVFPYFTVKPELCVASTIKFYLEKTVANRGNISNFLITYKKPYRPASSQTISRWIKITLRESGIDTNLFKSHSIRHATTSAAAEGGVSLDVIYKTAGWTEKSTTFAKFYNRPLAPDYCDFAKVLLSGKISKQQTPHNT</sequence>
<dbReference type="GO" id="GO:0003677">
    <property type="term" value="F:DNA binding"/>
    <property type="evidence" value="ECO:0007669"/>
    <property type="project" value="InterPro"/>
</dbReference>
<gene>
    <name evidence="3" type="ORF">NQ315_017349</name>
</gene>
<accession>A0AAV8VKG2</accession>
<dbReference type="EMBL" id="JANEYG010000066">
    <property type="protein sequence ID" value="KAJ8914652.1"/>
    <property type="molecule type" value="Genomic_DNA"/>
</dbReference>
<dbReference type="PANTHER" id="PTHR35617:SF3">
    <property type="entry name" value="CORE-BINDING (CB) DOMAIN-CONTAINING PROTEIN"/>
    <property type="match status" value="1"/>
</dbReference>
<dbReference type="Proteomes" id="UP001159042">
    <property type="component" value="Unassembled WGS sequence"/>
</dbReference>
<name>A0AAV8VKG2_9CUCU</name>
<dbReference type="Pfam" id="PF00589">
    <property type="entry name" value="Phage_integrase"/>
    <property type="match status" value="1"/>
</dbReference>
<dbReference type="InterPro" id="IPR013762">
    <property type="entry name" value="Integrase-like_cat_sf"/>
</dbReference>
<evidence type="ECO:0000313" key="4">
    <source>
        <dbReference type="Proteomes" id="UP001159042"/>
    </source>
</evidence>
<feature type="domain" description="Tyr recombinase" evidence="2">
    <location>
        <begin position="322"/>
        <end position="486"/>
    </location>
</feature>
<evidence type="ECO:0000313" key="3">
    <source>
        <dbReference type="EMBL" id="KAJ8914652.1"/>
    </source>
</evidence>
<reference evidence="3 4" key="1">
    <citation type="journal article" date="2023" name="Insect Mol. Biol.">
        <title>Genome sequencing provides insights into the evolution of gene families encoding plant cell wall-degrading enzymes in longhorned beetles.</title>
        <authorList>
            <person name="Shin N.R."/>
            <person name="Okamura Y."/>
            <person name="Kirsch R."/>
            <person name="Pauchet Y."/>
        </authorList>
    </citation>
    <scope>NUCLEOTIDE SEQUENCE [LARGE SCALE GENOMIC DNA]</scope>
    <source>
        <strain evidence="3">EAD_L_NR</strain>
    </source>
</reference>
<dbReference type="CDD" id="cd09275">
    <property type="entry name" value="RNase_HI_RT_DIRS1"/>
    <property type="match status" value="1"/>
</dbReference>
<dbReference type="AlphaFoldDB" id="A0AAV8VKG2"/>
<dbReference type="InterPro" id="IPR002104">
    <property type="entry name" value="Integrase_catalytic"/>
</dbReference>
<keyword evidence="4" id="KW-1185">Reference proteome</keyword>
<dbReference type="SUPFAM" id="SSF53098">
    <property type="entry name" value="Ribonuclease H-like"/>
    <property type="match status" value="1"/>
</dbReference>
<dbReference type="SUPFAM" id="SSF56349">
    <property type="entry name" value="DNA breaking-rejoining enzymes"/>
    <property type="match status" value="1"/>
</dbReference>
<comment type="caution">
    <text evidence="3">The sequence shown here is derived from an EMBL/GenBank/DDBJ whole genome shotgun (WGS) entry which is preliminary data.</text>
</comment>
<evidence type="ECO:0000256" key="1">
    <source>
        <dbReference type="ARBA" id="ARBA00023172"/>
    </source>
</evidence>
<dbReference type="PANTHER" id="PTHR35617">
    <property type="entry name" value="PHAGE_INTEGRASE DOMAIN-CONTAINING PROTEIN"/>
    <property type="match status" value="1"/>
</dbReference>
<dbReference type="GO" id="GO:0015074">
    <property type="term" value="P:DNA integration"/>
    <property type="evidence" value="ECO:0007669"/>
    <property type="project" value="InterPro"/>
</dbReference>
<dbReference type="InterPro" id="IPR011010">
    <property type="entry name" value="DNA_brk_join_enz"/>
</dbReference>
<organism evidence="3 4">
    <name type="scientific">Exocentrus adspersus</name>
    <dbReference type="NCBI Taxonomy" id="1586481"/>
    <lineage>
        <taxon>Eukaryota</taxon>
        <taxon>Metazoa</taxon>
        <taxon>Ecdysozoa</taxon>
        <taxon>Arthropoda</taxon>
        <taxon>Hexapoda</taxon>
        <taxon>Insecta</taxon>
        <taxon>Pterygota</taxon>
        <taxon>Neoptera</taxon>
        <taxon>Endopterygota</taxon>
        <taxon>Coleoptera</taxon>
        <taxon>Polyphaga</taxon>
        <taxon>Cucujiformia</taxon>
        <taxon>Chrysomeloidea</taxon>
        <taxon>Cerambycidae</taxon>
        <taxon>Lamiinae</taxon>
        <taxon>Acanthocinini</taxon>
        <taxon>Exocentrus</taxon>
    </lineage>
</organism>
<keyword evidence="1" id="KW-0233">DNA recombination</keyword>
<dbReference type="InterPro" id="IPR012337">
    <property type="entry name" value="RNaseH-like_sf"/>
</dbReference>
<proteinExistence type="predicted"/>
<evidence type="ECO:0000259" key="2">
    <source>
        <dbReference type="Pfam" id="PF00589"/>
    </source>
</evidence>
<dbReference type="Gene3D" id="1.10.443.10">
    <property type="entry name" value="Intergrase catalytic core"/>
    <property type="match status" value="1"/>
</dbReference>